<evidence type="ECO:0000256" key="1">
    <source>
        <dbReference type="ARBA" id="ARBA00004141"/>
    </source>
</evidence>
<feature type="domain" description="Cation/H+ exchanger transmembrane" evidence="11">
    <location>
        <begin position="588"/>
        <end position="986"/>
    </location>
</feature>
<dbReference type="GO" id="GO:0015385">
    <property type="term" value="F:sodium:proton antiporter activity"/>
    <property type="evidence" value="ECO:0007669"/>
    <property type="project" value="InterPro"/>
</dbReference>
<evidence type="ECO:0000256" key="3">
    <source>
        <dbReference type="ARBA" id="ARBA00022692"/>
    </source>
</evidence>
<dbReference type="GO" id="GO:0015386">
    <property type="term" value="F:potassium:proton antiporter activity"/>
    <property type="evidence" value="ECO:0007669"/>
    <property type="project" value="TreeGrafter"/>
</dbReference>
<feature type="transmembrane region" description="Helical" evidence="10">
    <location>
        <begin position="961"/>
        <end position="984"/>
    </location>
</feature>
<dbReference type="Gene3D" id="2.70.160.11">
    <property type="entry name" value="Hnrnp arginine n-methyltransferase1"/>
    <property type="match status" value="1"/>
</dbReference>
<keyword evidence="7 10" id="KW-0472">Membrane</keyword>
<evidence type="ECO:0000256" key="10">
    <source>
        <dbReference type="SAM" id="Phobius"/>
    </source>
</evidence>
<dbReference type="InterPro" id="IPR018422">
    <property type="entry name" value="Cation/H_exchanger_CPA1"/>
</dbReference>
<evidence type="ECO:0000256" key="6">
    <source>
        <dbReference type="ARBA" id="ARBA00023065"/>
    </source>
</evidence>
<feature type="compositionally biased region" description="Low complexity" evidence="9">
    <location>
        <begin position="1044"/>
        <end position="1063"/>
    </location>
</feature>
<comment type="subcellular location">
    <subcellularLocation>
        <location evidence="1">Membrane</location>
        <topology evidence="1">Multi-pass membrane protein</topology>
    </subcellularLocation>
</comment>
<feature type="transmembrane region" description="Helical" evidence="10">
    <location>
        <begin position="767"/>
        <end position="789"/>
    </location>
</feature>
<feature type="transmembrane region" description="Helical" evidence="10">
    <location>
        <begin position="809"/>
        <end position="836"/>
    </location>
</feature>
<name>A0A813JLH7_POLGL</name>
<feature type="transmembrane region" description="Helical" evidence="10">
    <location>
        <begin position="660"/>
        <end position="679"/>
    </location>
</feature>
<keyword evidence="6" id="KW-0406">Ion transport</keyword>
<feature type="region of interest" description="Disordered" evidence="9">
    <location>
        <begin position="1"/>
        <end position="26"/>
    </location>
</feature>
<evidence type="ECO:0000256" key="4">
    <source>
        <dbReference type="ARBA" id="ARBA00022989"/>
    </source>
</evidence>
<evidence type="ECO:0000259" key="11">
    <source>
        <dbReference type="Pfam" id="PF00999"/>
    </source>
</evidence>
<feature type="transmembrane region" description="Helical" evidence="10">
    <location>
        <begin position="631"/>
        <end position="648"/>
    </location>
</feature>
<dbReference type="InterPro" id="IPR029063">
    <property type="entry name" value="SAM-dependent_MTases_sf"/>
</dbReference>
<keyword evidence="5" id="KW-0915">Sodium</keyword>
<dbReference type="Gene3D" id="6.10.140.1330">
    <property type="match status" value="1"/>
</dbReference>
<keyword evidence="4 10" id="KW-1133">Transmembrane helix</keyword>
<keyword evidence="3 10" id="KW-0812">Transmembrane</keyword>
<keyword evidence="2" id="KW-0813">Transport</keyword>
<proteinExistence type="predicted"/>
<organism evidence="12 13">
    <name type="scientific">Polarella glacialis</name>
    <name type="common">Dinoflagellate</name>
    <dbReference type="NCBI Taxonomy" id="89957"/>
    <lineage>
        <taxon>Eukaryota</taxon>
        <taxon>Sar</taxon>
        <taxon>Alveolata</taxon>
        <taxon>Dinophyceae</taxon>
        <taxon>Suessiales</taxon>
        <taxon>Suessiaceae</taxon>
        <taxon>Polarella</taxon>
    </lineage>
</organism>
<sequence>MQRGRSQQRKRRFEENDDDAGDEEGGWLSQFVEDDREKYVWHFDMLHHTARTVAFQDAFERLPAANSADKKKKNNSSSNNNNNNATNSGVALDIGCGSGLLGRMLLHHRPQAAPSGVVAIEADASLAEAASAGVAAAGLTSRLQVVHTLSTDLDQLPGHSPRADLVVCELLDSPLLGEGVIGTLRHAAEKLLKPGYQAVPCGAQIWAVLVESKWLRELQQVSAGSLPGAPAEWHRTSGCDARPVEVSFTQLLRNGGASLLTKPFAALDIDFEALPPPEGCGKLLEVALRHAQGRRVGPEPQGYEQRARARRLLWGVHRLVFPLAGGEGDRPLATGCLALLVVGRSSEGSVCRISSRFCRHESPSYPIPFESKGLFAFKPYPDRKGPFYLKTIWPEGPFLPKPYARLSAAMAPSRAVAGTLVAGCWILQVHATGGSSSTQLAAATVEQVSACPPDQRQQKSVCLILQFAEGSVGTTRVSCSVWPHDPTRTRSPAWNDFFGAPEVNCDMSHPCTYFVETAWQTQLEVDTTYDSFCIDWGTSFIPPFSIAPKCGGGDRGCGTVVSTGIPSKSQKHRMFGVVDILSVLLLMLYVAWSYLFDYIRVLHETGAAVLFGLIAGYAMHKISGQTAVFNYDLFSYGLLPMVIFGAGFNMEKSSFFRYSQYIILLGISGTVQIFIYIYYGSELFLIHPGDGLEPYKMQASHRLLMASVLSATDSVAPMAFLSAESFPQLYAVVFGEGVLNDVVSVLLSSSIENAVKLPALSEISLNIVKFLVSSSFMGICFGLAISLLFKHGKPLHHGVVKPSVILLGGNYACYILSELCDFSSIFALFVCAVLSGHYAQYSLAPATRSFVHELAELLAYTAEAVIFGYFGLTAVAYTAQGRTFQLDLIVYYICCIVVARVLAVSLLVLSIKLTRRRQSAWLSLQELCVVAMAGCMRGTIAFALILKALPPEEEQSHSERVLVTTVLGIVILNCLVFGGLFPVVMKALKLEPRRAAHLLSEEGPDQLAEVALAGGTDTRHGLHKWWHRVDKRWLKPVLRPSGPAEAEAASSEATAEMAHTSRR</sequence>
<feature type="transmembrane region" description="Helical" evidence="10">
    <location>
        <begin position="929"/>
        <end position="949"/>
    </location>
</feature>
<evidence type="ECO:0000313" key="12">
    <source>
        <dbReference type="EMBL" id="CAE8684449.1"/>
    </source>
</evidence>
<evidence type="ECO:0000313" key="13">
    <source>
        <dbReference type="Proteomes" id="UP000626109"/>
    </source>
</evidence>
<dbReference type="SUPFAM" id="SSF53335">
    <property type="entry name" value="S-adenosyl-L-methionine-dependent methyltransferases"/>
    <property type="match status" value="1"/>
</dbReference>
<keyword evidence="8" id="KW-0739">Sodium transport</keyword>
<gene>
    <name evidence="12" type="ORF">PGLA2088_LOCUS23961</name>
</gene>
<evidence type="ECO:0000256" key="7">
    <source>
        <dbReference type="ARBA" id="ARBA00023136"/>
    </source>
</evidence>
<evidence type="ECO:0000256" key="5">
    <source>
        <dbReference type="ARBA" id="ARBA00023053"/>
    </source>
</evidence>
<feature type="transmembrane region" description="Helical" evidence="10">
    <location>
        <begin position="601"/>
        <end position="619"/>
    </location>
</feature>
<dbReference type="Proteomes" id="UP000626109">
    <property type="component" value="Unassembled WGS sequence"/>
</dbReference>
<dbReference type="GO" id="GO:0098719">
    <property type="term" value="P:sodium ion import across plasma membrane"/>
    <property type="evidence" value="ECO:0007669"/>
    <property type="project" value="TreeGrafter"/>
</dbReference>
<reference evidence="12" key="1">
    <citation type="submission" date="2021-02" db="EMBL/GenBank/DDBJ databases">
        <authorList>
            <person name="Dougan E. K."/>
            <person name="Rhodes N."/>
            <person name="Thang M."/>
            <person name="Chan C."/>
        </authorList>
    </citation>
    <scope>NUCLEOTIDE SEQUENCE</scope>
</reference>
<dbReference type="PANTHER" id="PTHR10110:SF187">
    <property type="entry name" value="SODIUM_HYDROGEN EXCHANGER"/>
    <property type="match status" value="1"/>
</dbReference>
<dbReference type="GO" id="GO:0005886">
    <property type="term" value="C:plasma membrane"/>
    <property type="evidence" value="ECO:0007669"/>
    <property type="project" value="TreeGrafter"/>
</dbReference>
<feature type="region of interest" description="Disordered" evidence="9">
    <location>
        <begin position="66"/>
        <end position="88"/>
    </location>
</feature>
<evidence type="ECO:0000256" key="2">
    <source>
        <dbReference type="ARBA" id="ARBA00022448"/>
    </source>
</evidence>
<dbReference type="PANTHER" id="PTHR10110">
    <property type="entry name" value="SODIUM/HYDROGEN EXCHANGER"/>
    <property type="match status" value="1"/>
</dbReference>
<feature type="transmembrane region" description="Helical" evidence="10">
    <location>
        <begin position="729"/>
        <end position="747"/>
    </location>
</feature>
<dbReference type="AlphaFoldDB" id="A0A813JLH7"/>
<feature type="transmembrane region" description="Helical" evidence="10">
    <location>
        <begin position="857"/>
        <end position="877"/>
    </location>
</feature>
<feature type="compositionally biased region" description="Low complexity" evidence="9">
    <location>
        <begin position="75"/>
        <end position="88"/>
    </location>
</feature>
<dbReference type="Pfam" id="PF00999">
    <property type="entry name" value="Na_H_Exchanger"/>
    <property type="match status" value="1"/>
</dbReference>
<feature type="compositionally biased region" description="Acidic residues" evidence="9">
    <location>
        <begin position="15"/>
        <end position="25"/>
    </location>
</feature>
<dbReference type="GO" id="GO:0051453">
    <property type="term" value="P:regulation of intracellular pH"/>
    <property type="evidence" value="ECO:0007669"/>
    <property type="project" value="TreeGrafter"/>
</dbReference>
<feature type="compositionally biased region" description="Basic residues" evidence="9">
    <location>
        <begin position="1"/>
        <end position="11"/>
    </location>
</feature>
<dbReference type="Gene3D" id="3.40.50.150">
    <property type="entry name" value="Vaccinia Virus protein VP39"/>
    <property type="match status" value="1"/>
</dbReference>
<dbReference type="EMBL" id="CAJNNW010026320">
    <property type="protein sequence ID" value="CAE8684449.1"/>
    <property type="molecule type" value="Genomic_DNA"/>
</dbReference>
<protein>
    <recommendedName>
        <fullName evidence="11">Cation/H+ exchanger transmembrane domain-containing protein</fullName>
    </recommendedName>
</protein>
<feature type="region of interest" description="Disordered" evidence="9">
    <location>
        <begin position="1040"/>
        <end position="1063"/>
    </location>
</feature>
<evidence type="ECO:0000256" key="8">
    <source>
        <dbReference type="ARBA" id="ARBA00023201"/>
    </source>
</evidence>
<evidence type="ECO:0000256" key="9">
    <source>
        <dbReference type="SAM" id="MobiDB-lite"/>
    </source>
</evidence>
<feature type="transmembrane region" description="Helical" evidence="10">
    <location>
        <begin position="574"/>
        <end position="595"/>
    </location>
</feature>
<feature type="transmembrane region" description="Helical" evidence="10">
    <location>
        <begin position="889"/>
        <end position="909"/>
    </location>
</feature>
<dbReference type="InterPro" id="IPR006153">
    <property type="entry name" value="Cation/H_exchanger_TM"/>
</dbReference>
<accession>A0A813JLH7</accession>
<comment type="caution">
    <text evidence="12">The sequence shown here is derived from an EMBL/GenBank/DDBJ whole genome shotgun (WGS) entry which is preliminary data.</text>
</comment>